<protein>
    <submittedName>
        <fullName evidence="1">Uncharacterized protein</fullName>
    </submittedName>
</protein>
<evidence type="ECO:0000313" key="2">
    <source>
        <dbReference type="Proteomes" id="UP000050816"/>
    </source>
</evidence>
<organism evidence="1 2">
    <name type="scientific">Limosilactobacillus ingluviei DSM 15946</name>
    <dbReference type="NCBI Taxonomy" id="1423760"/>
    <lineage>
        <taxon>Bacteria</taxon>
        <taxon>Bacillati</taxon>
        <taxon>Bacillota</taxon>
        <taxon>Bacilli</taxon>
        <taxon>Lactobacillales</taxon>
        <taxon>Lactobacillaceae</taxon>
        <taxon>Limosilactobacillus</taxon>
    </lineage>
</organism>
<reference evidence="1 2" key="1">
    <citation type="journal article" date="2015" name="Genome Announc.">
        <title>Expanding the biotechnology potential of lactobacilli through comparative genomics of 213 strains and associated genera.</title>
        <authorList>
            <person name="Sun Z."/>
            <person name="Harris H.M."/>
            <person name="McCann A."/>
            <person name="Guo C."/>
            <person name="Argimon S."/>
            <person name="Zhang W."/>
            <person name="Yang X."/>
            <person name="Jeffery I.B."/>
            <person name="Cooney J.C."/>
            <person name="Kagawa T.F."/>
            <person name="Liu W."/>
            <person name="Song Y."/>
            <person name="Salvetti E."/>
            <person name="Wrobel A."/>
            <person name="Rasinkangas P."/>
            <person name="Parkhill J."/>
            <person name="Rea M.C."/>
            <person name="O'Sullivan O."/>
            <person name="Ritari J."/>
            <person name="Douillard F.P."/>
            <person name="Paul Ross R."/>
            <person name="Yang R."/>
            <person name="Briner A.E."/>
            <person name="Felis G.E."/>
            <person name="de Vos W.M."/>
            <person name="Barrangou R."/>
            <person name="Klaenhammer T.R."/>
            <person name="Caufield P.W."/>
            <person name="Cui Y."/>
            <person name="Zhang H."/>
            <person name="O'Toole P.W."/>
        </authorList>
    </citation>
    <scope>NUCLEOTIDE SEQUENCE [LARGE SCALE GENOMIC DNA]</scope>
    <source>
        <strain evidence="1 2">DSM 15946</strain>
    </source>
</reference>
<gene>
    <name evidence="1" type="ORF">FC43_GL000346</name>
</gene>
<dbReference type="PATRIC" id="fig|1423760.3.peg.363"/>
<dbReference type="EMBL" id="AZFK01000077">
    <property type="protein sequence ID" value="KRL88404.1"/>
    <property type="molecule type" value="Genomic_DNA"/>
</dbReference>
<accession>A0A0R1U6N2</accession>
<comment type="caution">
    <text evidence="1">The sequence shown here is derived from an EMBL/GenBank/DDBJ whole genome shotgun (WGS) entry which is preliminary data.</text>
</comment>
<name>A0A0R1U6N2_9LACO</name>
<dbReference type="Proteomes" id="UP000050816">
    <property type="component" value="Unassembled WGS sequence"/>
</dbReference>
<dbReference type="AlphaFoldDB" id="A0A0R1U6N2"/>
<evidence type="ECO:0000313" key="1">
    <source>
        <dbReference type="EMBL" id="KRL88404.1"/>
    </source>
</evidence>
<dbReference type="RefSeq" id="WP_056955371.1">
    <property type="nucleotide sequence ID" value="NZ_AZFK01000077.1"/>
</dbReference>
<proteinExistence type="predicted"/>
<sequence length="238" mass="26417">MKTGRGGLMLVAVLLGLTWGPVCGQAAWGQPAPLWQARQGTFQPQPTDRVKLTDAATWRPYQADGWHRAKQPAVKAKLAVDQRNVYLQVAGQTAQPLLAQGYRLTVNHRQYVLNLTNGVSRHPTHRLQTLQPGQRTFLTVQVVDVRHNWTLRFVKRGAYVRRDHQGRETLRMALPLAAIGKQGTLASPATSWYFNHPTLNAQQGISYHGAPSGGWLSLVGLGLVLGGSWWGRRKQVGR</sequence>